<feature type="transmembrane region" description="Helical" evidence="1">
    <location>
        <begin position="83"/>
        <end position="101"/>
    </location>
</feature>
<name>A0ABS1BDQ9_9MICO</name>
<evidence type="ECO:0008006" key="4">
    <source>
        <dbReference type="Google" id="ProtNLM"/>
    </source>
</evidence>
<evidence type="ECO:0000313" key="3">
    <source>
        <dbReference type="Proteomes" id="UP000612352"/>
    </source>
</evidence>
<feature type="transmembrane region" description="Helical" evidence="1">
    <location>
        <begin position="163"/>
        <end position="183"/>
    </location>
</feature>
<reference evidence="2 3" key="1">
    <citation type="submission" date="2020-12" db="EMBL/GenBank/DDBJ databases">
        <title>Brachybacterium sp. MASK1Z-5, whole genome shotgun sequence.</title>
        <authorList>
            <person name="Tuo L."/>
        </authorList>
    </citation>
    <scope>NUCLEOTIDE SEQUENCE [LARGE SCALE GENOMIC DNA]</scope>
    <source>
        <strain evidence="2 3">MASK1Z-5</strain>
    </source>
</reference>
<keyword evidence="1" id="KW-1133">Transmembrane helix</keyword>
<accession>A0ABS1BDQ9</accession>
<sequence length="227" mass="24266">MHALIAAAVSLVGLGLVFGFSPSTAGITLHLLTTSSRAARSITWMCAGLALGATIYLLLFRVVEPETLTALAKTDAQRLLVRRGVDLVAGVLLLLAALVLARSARRRRPRTHRPPRRETPARLVAIGTGEAMSSLSGMATMYITGRVLTAATPVIALQVLEYAMFLAALTGPYLLAARAWQAFPRLARRITRLSDRLARADLRPWIAVGLAVAGLVFLALSVFGHHG</sequence>
<feature type="transmembrane region" description="Helical" evidence="1">
    <location>
        <begin position="122"/>
        <end position="143"/>
    </location>
</feature>
<feature type="transmembrane region" description="Helical" evidence="1">
    <location>
        <begin position="204"/>
        <end position="224"/>
    </location>
</feature>
<feature type="transmembrane region" description="Helical" evidence="1">
    <location>
        <begin position="6"/>
        <end position="32"/>
    </location>
</feature>
<keyword evidence="1" id="KW-0812">Transmembrane</keyword>
<evidence type="ECO:0000313" key="2">
    <source>
        <dbReference type="EMBL" id="MBK0332788.1"/>
    </source>
</evidence>
<dbReference type="EMBL" id="JAEDAJ010000013">
    <property type="protein sequence ID" value="MBK0332788.1"/>
    <property type="molecule type" value="Genomic_DNA"/>
</dbReference>
<dbReference type="RefSeq" id="WP_200503676.1">
    <property type="nucleotide sequence ID" value="NZ_JAEDAJ010000013.1"/>
</dbReference>
<dbReference type="Proteomes" id="UP000612352">
    <property type="component" value="Unassembled WGS sequence"/>
</dbReference>
<proteinExistence type="predicted"/>
<keyword evidence="1" id="KW-0472">Membrane</keyword>
<feature type="transmembrane region" description="Helical" evidence="1">
    <location>
        <begin position="44"/>
        <end position="63"/>
    </location>
</feature>
<organism evidence="2 3">
    <name type="scientific">Brachybacterium halotolerans</name>
    <dbReference type="NCBI Taxonomy" id="2795215"/>
    <lineage>
        <taxon>Bacteria</taxon>
        <taxon>Bacillati</taxon>
        <taxon>Actinomycetota</taxon>
        <taxon>Actinomycetes</taxon>
        <taxon>Micrococcales</taxon>
        <taxon>Dermabacteraceae</taxon>
        <taxon>Brachybacterium</taxon>
    </lineage>
</organism>
<comment type="caution">
    <text evidence="2">The sequence shown here is derived from an EMBL/GenBank/DDBJ whole genome shotgun (WGS) entry which is preliminary data.</text>
</comment>
<evidence type="ECO:0000256" key="1">
    <source>
        <dbReference type="SAM" id="Phobius"/>
    </source>
</evidence>
<keyword evidence="3" id="KW-1185">Reference proteome</keyword>
<gene>
    <name evidence="2" type="ORF">I8D64_15405</name>
</gene>
<protein>
    <recommendedName>
        <fullName evidence="4">GAP family protein</fullName>
    </recommendedName>
</protein>